<proteinExistence type="predicted"/>
<reference evidence="1 2" key="2">
    <citation type="journal article" date="2011" name="BMC Genomics">
        <title>Single-nucleotide resolution analysis of the transcriptome structure of Clostridium beijerinckii NCIMB 8052 using RNA-Seq.</title>
        <authorList>
            <person name="Wang Y."/>
            <person name="Li X."/>
            <person name="Mao Y."/>
            <person name="Blaschek H.P."/>
        </authorList>
    </citation>
    <scope>NUCLEOTIDE SEQUENCE [LARGE SCALE GENOMIC DNA]</scope>
    <source>
        <strain evidence="2">ATCC 51743 / NCIMB 8052</strain>
    </source>
</reference>
<dbReference type="eggNOG" id="ENOG50327J3">
    <property type="taxonomic scope" value="Bacteria"/>
</dbReference>
<sequence>MSRSYKKTPVYQDGYGLKSLYWYKRSANKKVRRTTEIDSGKSYRKIYDTWTSHDYVFRETLNEYKIELERDLKSCLIAYGSYDNFPNYYKKGLMIKILGYGKRFIIGNNYFSITLCV</sequence>
<dbReference type="EMBL" id="CP000721">
    <property type="protein sequence ID" value="ABR35677.1"/>
    <property type="molecule type" value="Genomic_DNA"/>
</dbReference>
<gene>
    <name evidence="1" type="ordered locus">Cbei_3555</name>
</gene>
<protein>
    <submittedName>
        <fullName evidence="1">Uncharacterized protein</fullName>
    </submittedName>
</protein>
<dbReference type="Proteomes" id="UP000000565">
    <property type="component" value="Chromosome"/>
</dbReference>
<reference evidence="1 2" key="1">
    <citation type="submission" date="2007-06" db="EMBL/GenBank/DDBJ databases">
        <title>Complete sequence of Clostridium beijerinckii NCIMB 8052.</title>
        <authorList>
            <consortium name="US DOE Joint Genome Institute"/>
            <person name="Copeland A."/>
            <person name="Lucas S."/>
            <person name="Lapidus A."/>
            <person name="Barry K."/>
            <person name="Detter J.C."/>
            <person name="Glavina del Rio T."/>
            <person name="Hammon N."/>
            <person name="Israni S."/>
            <person name="Dalin E."/>
            <person name="Tice H."/>
            <person name="Pitluck S."/>
            <person name="Sims D."/>
            <person name="Brettin T."/>
            <person name="Bruce D."/>
            <person name="Tapia R."/>
            <person name="Brainard J."/>
            <person name="Schmutz J."/>
            <person name="Larimer F."/>
            <person name="Land M."/>
            <person name="Hauser L."/>
            <person name="Kyrpides N."/>
            <person name="Mikhailova N."/>
            <person name="Bennet G."/>
            <person name="Cann I."/>
            <person name="Chen J.-S."/>
            <person name="Contreras A.L."/>
            <person name="Jones D."/>
            <person name="Kashket E."/>
            <person name="Mitchell W."/>
            <person name="Stoddard S."/>
            <person name="Schwarz W."/>
            <person name="Qureshi N."/>
            <person name="Young M."/>
            <person name="Shi Z."/>
            <person name="Ezeji T."/>
            <person name="White B."/>
            <person name="Blaschek H."/>
            <person name="Richardson P."/>
        </authorList>
    </citation>
    <scope>NUCLEOTIDE SEQUENCE [LARGE SCALE GENOMIC DNA]</scope>
    <source>
        <strain evidence="2">ATCC 51743 / NCIMB 8052</strain>
    </source>
</reference>
<evidence type="ECO:0000313" key="1">
    <source>
        <dbReference type="EMBL" id="ABR35677.1"/>
    </source>
</evidence>
<organism evidence="1 2">
    <name type="scientific">Clostridium beijerinckii (strain ATCC 51743 / NCIMB 8052)</name>
    <name type="common">Clostridium acetobutylicum</name>
    <dbReference type="NCBI Taxonomy" id="290402"/>
    <lineage>
        <taxon>Bacteria</taxon>
        <taxon>Bacillati</taxon>
        <taxon>Bacillota</taxon>
        <taxon>Clostridia</taxon>
        <taxon>Eubacteriales</taxon>
        <taxon>Clostridiaceae</taxon>
        <taxon>Clostridium</taxon>
    </lineage>
</organism>
<accession>A6LZ97</accession>
<evidence type="ECO:0000313" key="2">
    <source>
        <dbReference type="Proteomes" id="UP000000565"/>
    </source>
</evidence>
<dbReference type="KEGG" id="cbe:Cbei_3555"/>
<reference evidence="1 2" key="3">
    <citation type="journal article" date="2012" name="BMC Genomics">
        <title>Genome-wide dynamic transcriptional profiling in clostridium beijerinckii NCIMB 8052 using single-nucleotide resolution RNA-Seq.</title>
        <authorList>
            <person name="Wang Y."/>
            <person name="Li X."/>
            <person name="Mao Y."/>
            <person name="Blaschek H.P."/>
        </authorList>
    </citation>
    <scope>NUCLEOTIDE SEQUENCE [LARGE SCALE GENOMIC DNA]</scope>
    <source>
        <strain evidence="2">ATCC 51743 / NCIMB 8052</strain>
    </source>
</reference>
<name>A6LZ97_CLOB8</name>
<dbReference type="HOGENOM" id="CLU_168113_0_0_9"/>
<dbReference type="AlphaFoldDB" id="A6LZ97"/>
<dbReference type="RefSeq" id="WP_012059727.1">
    <property type="nucleotide sequence ID" value="NC_009617.1"/>
</dbReference>